<dbReference type="STRING" id="6185.A0A094ZJ73"/>
<proteinExistence type="predicted"/>
<reference evidence="4" key="3">
    <citation type="submission" date="2021-06" db="EMBL/GenBank/DDBJ databases">
        <title>Chromosome-level genome assembly for S. haematobium.</title>
        <authorList>
            <person name="Stroehlein A.J."/>
        </authorList>
    </citation>
    <scope>NUCLEOTIDE SEQUENCE</scope>
</reference>
<evidence type="ECO:0000259" key="3">
    <source>
        <dbReference type="PROSITE" id="PS51444"/>
    </source>
</evidence>
<feature type="compositionally biased region" description="Polar residues" evidence="2">
    <location>
        <begin position="1025"/>
        <end position="1050"/>
    </location>
</feature>
<dbReference type="AlphaFoldDB" id="A0A094ZJ73"/>
<dbReference type="Gene3D" id="1.20.58.2220">
    <property type="entry name" value="Formin, FH2 domain"/>
    <property type="match status" value="2"/>
</dbReference>
<dbReference type="RefSeq" id="XP_012792733.1">
    <property type="nucleotide sequence ID" value="XM_012937279.2"/>
</dbReference>
<evidence type="ECO:0000313" key="5">
    <source>
        <dbReference type="EMBL" id="KGB32944.1"/>
    </source>
</evidence>
<feature type="compositionally biased region" description="Low complexity" evidence="2">
    <location>
        <begin position="928"/>
        <end position="945"/>
    </location>
</feature>
<accession>A0A094ZJ73</accession>
<dbReference type="PANTHER" id="PTHR46345:SF8">
    <property type="entry name" value="FORMIN 3, ISOFORM B"/>
    <property type="match status" value="1"/>
</dbReference>
<keyword evidence="1" id="KW-0175">Coiled coil</keyword>
<dbReference type="EMBL" id="AMPZ03000005">
    <property type="protein sequence ID" value="KAH9583112.1"/>
    <property type="molecule type" value="Genomic_DNA"/>
</dbReference>
<dbReference type="CTD" id="24588889"/>
<reference evidence="5" key="1">
    <citation type="journal article" date="2012" name="Nat. Genet.">
        <title>Whole-genome sequence of Schistosoma haematobium.</title>
        <authorList>
            <person name="Young N.D."/>
            <person name="Jex A.R."/>
            <person name="Li B."/>
            <person name="Liu S."/>
            <person name="Yang L."/>
            <person name="Xiong Z."/>
            <person name="Li Y."/>
            <person name="Cantacessi C."/>
            <person name="Hall R.S."/>
            <person name="Xu X."/>
            <person name="Chen F."/>
            <person name="Wu X."/>
            <person name="Zerlotini A."/>
            <person name="Oliveira G."/>
            <person name="Hofmann A."/>
            <person name="Zhang G."/>
            <person name="Fang X."/>
            <person name="Kang Y."/>
            <person name="Campbell B.E."/>
            <person name="Loukas A."/>
            <person name="Ranganathan S."/>
            <person name="Rollinson D."/>
            <person name="Rinaldi G."/>
            <person name="Brindley P.J."/>
            <person name="Yang H."/>
            <person name="Wang J."/>
            <person name="Wang J."/>
            <person name="Gasser R.B."/>
        </authorList>
    </citation>
    <scope>NUCLEOTIDE SEQUENCE [LARGE SCALE GENOMIC DNA]</scope>
</reference>
<dbReference type="SUPFAM" id="SSF101447">
    <property type="entry name" value="Formin homology 2 domain (FH2 domain)"/>
    <property type="match status" value="1"/>
</dbReference>
<reference evidence="4" key="4">
    <citation type="journal article" date="2022" name="PLoS Pathog.">
        <title>Chromosome-level genome of Schistosoma haematobium underpins genome-wide explorations of molecular variation.</title>
        <authorList>
            <person name="Stroehlein A.J."/>
            <person name="Korhonen P.K."/>
            <person name="Lee V.V."/>
            <person name="Ralph S.A."/>
            <person name="Mentink-Kane M."/>
            <person name="You H."/>
            <person name="McManus D.P."/>
            <person name="Tchuente L.T."/>
            <person name="Stothard J.R."/>
            <person name="Kaur P."/>
            <person name="Dudchenko O."/>
            <person name="Aiden E.L."/>
            <person name="Yang B."/>
            <person name="Yang H."/>
            <person name="Emery A.M."/>
            <person name="Webster B.L."/>
            <person name="Brindley P.J."/>
            <person name="Rollinson D."/>
            <person name="Chang B.C.H."/>
            <person name="Gasser R.B."/>
            <person name="Young N.D."/>
        </authorList>
    </citation>
    <scope>NUCLEOTIDE SEQUENCE</scope>
</reference>
<dbReference type="GeneID" id="24588889"/>
<sequence>MNWISTEEYHSTNQNNNHSYILSNQFKSQRNISQLESLNIETDVNNTNNRASFTQCSNLSSLVENPYHITTSRQQLSEESIRVPVIPSLPMKNVDCINNNVQNCINCKGDLINYLDNVKFSYKNVDEIDHLYKKLRKNLKQNSLLEYYFLLILQHLFKSLLLFKYNSMDNKHKHIHTTYMYNTYYIIIIWKKFIENCHLLICSIKTIHQNNFQTLNIVQKYKSKSLLDLTNFINYNNYPWNISCTYKSFTQCFRSSLPILKIDQPIVMNVNPSNNNKNNNMVKSTSTSDFESICSDNDLLDKHIESEHLTNIFNRNICLSEELDTETKDGQIKSKITLELSNLKSSNKNIFESLEKISSSTNNELTHLSISNSSCSVLYPQLPIISIPAPPPFNPPPPPPPLPGTFFSSSKISFTSGSGNTSTEDEKSRHQEIQNQIVSSTINVNESNIHKLKPFRWTKVYTSKYNNVWNNNNCTCSKTSDHNETVRRKPISFINLSKLNVLFAQKQKLSMKNPEMKISPNTELFRLQMSTDKQTVERGINYDCFHQEFSGEKNVQESNLTVPTTSDRKLLCAINSYPIRGRSLSSSRTMEFIQKHNEPNLLESQRCLNINIFLRQFRHIHINLLDLIDQCDGSLIGSERLKDLIKLLPTDQEIKCLKAFQEILTSPLICELLQTVLEIGNYMNEGNNLGSASGFKLSSLLKLSEVRSNDSKFTLLHFLVQVIHLMNDSLLNTDVHLEFKTNSPQMLRITETIPYLKEASDVSLDLIIKEINRLRIRLQNMTQQFDLETFGKQSKICEFIEQSNKELNDVQKQVEKLQELEIECAQYFCECPTQFRITECLQTFSLFFEKMKSTEQEIKEFEQMNKERLERSNKNDTLNQANTKYNHKNSRIAEDKPKSSHDDHNTMMNLISNNISNPRVVHNRSRSRSNANKLNFSNSSNSLSKFTKENNNLNKDKGNTDELNIVSKPTISHSTSVFEHLSTNTNEKHNNIRIRSRQSVGQHRMNTKFQIINNEFERERRPWSQIENQPINSPKNEINQQLDESKANQSSDEETVYRLNERIKRLTLKFNKS</sequence>
<organism evidence="5">
    <name type="scientific">Schistosoma haematobium</name>
    <name type="common">Blood fluke</name>
    <dbReference type="NCBI Taxonomy" id="6185"/>
    <lineage>
        <taxon>Eukaryota</taxon>
        <taxon>Metazoa</taxon>
        <taxon>Spiralia</taxon>
        <taxon>Lophotrochozoa</taxon>
        <taxon>Platyhelminthes</taxon>
        <taxon>Trematoda</taxon>
        <taxon>Digenea</taxon>
        <taxon>Strigeidida</taxon>
        <taxon>Schistosomatoidea</taxon>
        <taxon>Schistosomatidae</taxon>
        <taxon>Schistosoma</taxon>
    </lineage>
</organism>
<evidence type="ECO:0000313" key="6">
    <source>
        <dbReference type="Proteomes" id="UP000471633"/>
    </source>
</evidence>
<feature type="coiled-coil region" evidence="1">
    <location>
        <begin position="764"/>
        <end position="871"/>
    </location>
</feature>
<dbReference type="Pfam" id="PF02181">
    <property type="entry name" value="FH2"/>
    <property type="match status" value="1"/>
</dbReference>
<dbReference type="InterPro" id="IPR042201">
    <property type="entry name" value="FH2_Formin_sf"/>
</dbReference>
<dbReference type="SMART" id="SM00498">
    <property type="entry name" value="FH2"/>
    <property type="match status" value="1"/>
</dbReference>
<protein>
    <submittedName>
        <fullName evidence="4 5">FH2 domain-containing protein 1</fullName>
    </submittedName>
</protein>
<keyword evidence="6" id="KW-1185">Reference proteome</keyword>
<gene>
    <name evidence="4" type="primary">FHDC1_1</name>
    <name evidence="4" type="ORF">MS3_00007629</name>
    <name evidence="5" type="ORF">MS3_01111</name>
</gene>
<reference evidence="4" key="2">
    <citation type="journal article" date="2019" name="Gigascience">
        <title>High-quality Schistosoma haematobium genome achieved by single-molecule and long-range sequencing.</title>
        <authorList>
            <person name="Stroehlein A.J."/>
            <person name="Korhonen P.K."/>
            <person name="Chong T.M."/>
            <person name="Lim Y.L."/>
            <person name="Chan K.G."/>
            <person name="Webster B."/>
            <person name="Rollinson D."/>
            <person name="Brindley P.J."/>
            <person name="Gasser R.B."/>
            <person name="Young N.D."/>
        </authorList>
    </citation>
    <scope>NUCLEOTIDE SEQUENCE</scope>
</reference>
<dbReference type="Proteomes" id="UP000471633">
    <property type="component" value="Unassembled WGS sequence"/>
</dbReference>
<evidence type="ECO:0000256" key="1">
    <source>
        <dbReference type="SAM" id="Coils"/>
    </source>
</evidence>
<name>A0A094ZJ73_SCHHA</name>
<feature type="region of interest" description="Disordered" evidence="2">
    <location>
        <begin position="915"/>
        <end position="962"/>
    </location>
</feature>
<dbReference type="PANTHER" id="PTHR46345">
    <property type="entry name" value="INVERTED FORMIN-2"/>
    <property type="match status" value="1"/>
</dbReference>
<feature type="domain" description="FH2" evidence="3">
    <location>
        <begin position="442"/>
        <end position="877"/>
    </location>
</feature>
<evidence type="ECO:0000313" key="4">
    <source>
        <dbReference type="EMBL" id="KAH9583112.1"/>
    </source>
</evidence>
<dbReference type="PROSITE" id="PS51444">
    <property type="entry name" value="FH2"/>
    <property type="match status" value="1"/>
</dbReference>
<dbReference type="InterPro" id="IPR015425">
    <property type="entry name" value="FH2_Formin"/>
</dbReference>
<evidence type="ECO:0000256" key="2">
    <source>
        <dbReference type="SAM" id="MobiDB-lite"/>
    </source>
</evidence>
<dbReference type="KEGG" id="shx:MS3_00007629"/>
<feature type="region of interest" description="Disordered" evidence="2">
    <location>
        <begin position="1020"/>
        <end position="1055"/>
    </location>
</feature>
<dbReference type="EMBL" id="KL250524">
    <property type="protein sequence ID" value="KGB32944.1"/>
    <property type="molecule type" value="Genomic_DNA"/>
</dbReference>